<name>A0ABP8H8T3_9BURK</name>
<dbReference type="EMBL" id="BAABGJ010000010">
    <property type="protein sequence ID" value="GAA4335952.1"/>
    <property type="molecule type" value="Genomic_DNA"/>
</dbReference>
<dbReference type="PANTHER" id="PTHR32305">
    <property type="match status" value="1"/>
</dbReference>
<sequence length="457" mass="48294">MKSPSRRAPLRALIARASSFIGLGDRSKRPTPASTRHRRVRAPKPARGSAARHREAAAPSAPPIPAWQLWRIVTIVLAAFAVAGALQAGPSLTTPQIGTTTAGLTDSLKSFFSRLWSPATSGAEQQGTAYMYDEQGNLLSETGTGGANSSGSTQYIYLPTANGPMPIAAVINGQIYAVHSDHLNTPRRLTNSQGQPVWQWAYSAFGDEKPTTAKNRFANVEVNPNPGTTSFPDITYNVRYPNHYADEESGLFENRDRFYNPSLGRYTQGDAFGLSAGTNRFVYALDDPLSVFDDDGLAPKKPDGAAPAPYSPLTGGTIKPSPVPGWQPLQLGVPGRARLGGAGSAAGAGRGVFGPSCSPTGVDAAEGARELAKAEVFSARAAPELKKIYGWGNGEAGVKAAREALDASAMARIQGSVARAEVEATRNLYREAAAAGRGGAVAPERAAYMEDILKRWK</sequence>
<gene>
    <name evidence="2" type="ORF">GCM10023165_12720</name>
</gene>
<organism evidence="2 3">
    <name type="scientific">Variovorax defluvii</name>
    <dbReference type="NCBI Taxonomy" id="913761"/>
    <lineage>
        <taxon>Bacteria</taxon>
        <taxon>Pseudomonadati</taxon>
        <taxon>Pseudomonadota</taxon>
        <taxon>Betaproteobacteria</taxon>
        <taxon>Burkholderiales</taxon>
        <taxon>Comamonadaceae</taxon>
        <taxon>Variovorax</taxon>
    </lineage>
</organism>
<proteinExistence type="predicted"/>
<dbReference type="InterPro" id="IPR022385">
    <property type="entry name" value="Rhs_assc_core"/>
</dbReference>
<feature type="compositionally biased region" description="Basic residues" evidence="1">
    <location>
        <begin position="35"/>
        <end position="44"/>
    </location>
</feature>
<dbReference type="InterPro" id="IPR050708">
    <property type="entry name" value="T6SS_VgrG/RHS"/>
</dbReference>
<evidence type="ECO:0008006" key="4">
    <source>
        <dbReference type="Google" id="ProtNLM"/>
    </source>
</evidence>
<dbReference type="Gene3D" id="2.180.10.10">
    <property type="entry name" value="RHS repeat-associated core"/>
    <property type="match status" value="1"/>
</dbReference>
<accession>A0ABP8H8T3</accession>
<comment type="caution">
    <text evidence="2">The sequence shown here is derived from an EMBL/GenBank/DDBJ whole genome shotgun (WGS) entry which is preliminary data.</text>
</comment>
<dbReference type="PANTHER" id="PTHR32305:SF15">
    <property type="entry name" value="PROTEIN RHSA-RELATED"/>
    <property type="match status" value="1"/>
</dbReference>
<evidence type="ECO:0000256" key="1">
    <source>
        <dbReference type="SAM" id="MobiDB-lite"/>
    </source>
</evidence>
<dbReference type="Proteomes" id="UP001500975">
    <property type="component" value="Unassembled WGS sequence"/>
</dbReference>
<feature type="region of interest" description="Disordered" evidence="1">
    <location>
        <begin position="21"/>
        <end position="59"/>
    </location>
</feature>
<reference evidence="3" key="1">
    <citation type="journal article" date="2019" name="Int. J. Syst. Evol. Microbiol.">
        <title>The Global Catalogue of Microorganisms (GCM) 10K type strain sequencing project: providing services to taxonomists for standard genome sequencing and annotation.</title>
        <authorList>
            <consortium name="The Broad Institute Genomics Platform"/>
            <consortium name="The Broad Institute Genome Sequencing Center for Infectious Disease"/>
            <person name="Wu L."/>
            <person name="Ma J."/>
        </authorList>
    </citation>
    <scope>NUCLEOTIDE SEQUENCE [LARGE SCALE GENOMIC DNA]</scope>
    <source>
        <strain evidence="3">JCM 17804</strain>
    </source>
</reference>
<protein>
    <recommendedName>
        <fullName evidence="4">RHS repeat-associated core domain-containing protein</fullName>
    </recommendedName>
</protein>
<keyword evidence="3" id="KW-1185">Reference proteome</keyword>
<dbReference type="NCBIfam" id="TIGR03696">
    <property type="entry name" value="Rhs_assc_core"/>
    <property type="match status" value="1"/>
</dbReference>
<evidence type="ECO:0000313" key="3">
    <source>
        <dbReference type="Proteomes" id="UP001500975"/>
    </source>
</evidence>
<evidence type="ECO:0000313" key="2">
    <source>
        <dbReference type="EMBL" id="GAA4335952.1"/>
    </source>
</evidence>